<protein>
    <submittedName>
        <fullName evidence="1">Uncharacterized protein</fullName>
    </submittedName>
</protein>
<organism evidence="1 2">
    <name type="scientific">Pleurodeles waltl</name>
    <name type="common">Iberian ribbed newt</name>
    <dbReference type="NCBI Taxonomy" id="8319"/>
    <lineage>
        <taxon>Eukaryota</taxon>
        <taxon>Metazoa</taxon>
        <taxon>Chordata</taxon>
        <taxon>Craniata</taxon>
        <taxon>Vertebrata</taxon>
        <taxon>Euteleostomi</taxon>
        <taxon>Amphibia</taxon>
        <taxon>Batrachia</taxon>
        <taxon>Caudata</taxon>
        <taxon>Salamandroidea</taxon>
        <taxon>Salamandridae</taxon>
        <taxon>Pleurodelinae</taxon>
        <taxon>Pleurodeles</taxon>
    </lineage>
</organism>
<evidence type="ECO:0000313" key="2">
    <source>
        <dbReference type="Proteomes" id="UP001066276"/>
    </source>
</evidence>
<dbReference type="AlphaFoldDB" id="A0AAV7LWR2"/>
<comment type="caution">
    <text evidence="1">The sequence shown here is derived from an EMBL/GenBank/DDBJ whole genome shotgun (WGS) entry which is preliminary data.</text>
</comment>
<proteinExistence type="predicted"/>
<name>A0AAV7LWR2_PLEWA</name>
<reference evidence="1" key="1">
    <citation type="journal article" date="2022" name="bioRxiv">
        <title>Sequencing and chromosome-scale assembly of the giantPleurodeles waltlgenome.</title>
        <authorList>
            <person name="Brown T."/>
            <person name="Elewa A."/>
            <person name="Iarovenko S."/>
            <person name="Subramanian E."/>
            <person name="Araus A.J."/>
            <person name="Petzold A."/>
            <person name="Susuki M."/>
            <person name="Suzuki K.-i.T."/>
            <person name="Hayashi T."/>
            <person name="Toyoda A."/>
            <person name="Oliveira C."/>
            <person name="Osipova E."/>
            <person name="Leigh N.D."/>
            <person name="Simon A."/>
            <person name="Yun M.H."/>
        </authorList>
    </citation>
    <scope>NUCLEOTIDE SEQUENCE</scope>
    <source>
        <strain evidence="1">20211129_DDA</strain>
        <tissue evidence="1">Liver</tissue>
    </source>
</reference>
<sequence>MAEQPAAARLLEVRKRHRLLTIAVGGDRDCLSSNNGATLSSLQTRSAGTSITIGKTRKDLRSWKSRLPAPAKRRYDD</sequence>
<accession>A0AAV7LWR2</accession>
<keyword evidence="2" id="KW-1185">Reference proteome</keyword>
<dbReference type="Proteomes" id="UP001066276">
    <property type="component" value="Chromosome 11"/>
</dbReference>
<evidence type="ECO:0000313" key="1">
    <source>
        <dbReference type="EMBL" id="KAJ1092090.1"/>
    </source>
</evidence>
<gene>
    <name evidence="1" type="ORF">NDU88_005204</name>
</gene>
<dbReference type="EMBL" id="JANPWB010000015">
    <property type="protein sequence ID" value="KAJ1092090.1"/>
    <property type="molecule type" value="Genomic_DNA"/>
</dbReference>